<feature type="compositionally biased region" description="Polar residues" evidence="15">
    <location>
        <begin position="1"/>
        <end position="20"/>
    </location>
</feature>
<keyword evidence="12" id="KW-0472">Membrane</keyword>
<sequence length="951" mass="109445">MSNNPNDHAHSASSLISESKNPPARDQAWVHSRTMSMPDIHRLKREWELYQKSADNSHVMEAGKLQIDLLNIRTEPKYKRPLMRIKMGSAQYYSSRSTKWTGDWNEGFIFVVTYHAQLFDTIDFDLYDKPKKHLFAKNLHVAKAKLKISKLQGHDDVFVMFLPLYEYHANRSLPEDVKDTITDTNLLHMAEASGRIMHKKLIGSIQIRIRYHFQRPDEVSVPNPSRGRCFSYNRIEDDDPGNSDLDEQSRIFHLPLAQLVNSRPDVDYNPPAAHNASLSTIASTGGVAPTRRGSTRRKESAADTRNNNSNNNNNNAAISQHGRGELAQDQRVVDDEFRDRLTHIMSTNVPGSNATLLQQQSPVDSYVNHGNMRKRHQPLFQSTAFLQALSDRICRCFEPKAKSSNRGQRYGFSQNDSSDHAFWNRPSKEEDDIEEEQLDRKSGKLMSKKKGRRRRRRDRIKDGATRRARHIIHSVNFGDKNFASQWMQDTFDDVAISHPAFDRLVGLVVSSQTRTLVRSIIKLANAFGQGFKVTSFRLLKGIILLERYYKSVHKPSPGPPVKDPRIIDDGCHYFGYALMAYGWRGLFYLGSYGEFIRQARHRRSNKYAIIRYLQLQSEDLLGYEYGLRKGAVFQPSYFVAIDRTRQAIVLSIRGTWSLYDAITDLVCEYKPFKGGLVHAGMLASAQWFYTNIIPQIFRYIHHHAKELRSFIITGHSLGGGAASLLTMLVSEHLEELRKLSNNPSFQLHCYSYAPVALSSRELNERYDQYIHSFIVQDDVVGRLSYGTAMQLKELLMDTISAYETLGGWYKVMTDPEKRKLCFNILDRRRERIINNTDQLYPLLYIPGKIVYIRRVRERRFMRVNKYPSRASTIVSWKAISLRRRLGKKAKSKARQVSDKIPGVTRNRFTAHVGSCQLSSEMFITKSCIEDHMLESYQNAFDQLRATHGQPS</sequence>
<dbReference type="RefSeq" id="XP_058341200.1">
    <property type="nucleotide sequence ID" value="XM_058488088.1"/>
</dbReference>
<dbReference type="Proteomes" id="UP001234581">
    <property type="component" value="Unassembled WGS sequence"/>
</dbReference>
<feature type="compositionally biased region" description="Basic residues" evidence="15">
    <location>
        <begin position="446"/>
        <end position="458"/>
    </location>
</feature>
<dbReference type="InterPro" id="IPR002921">
    <property type="entry name" value="Fungal_lipase-type"/>
</dbReference>
<evidence type="ECO:0000256" key="11">
    <source>
        <dbReference type="ARBA" id="ARBA00023098"/>
    </source>
</evidence>
<keyword evidence="11" id="KW-0443">Lipid metabolism</keyword>
<dbReference type="Gene3D" id="3.40.50.1820">
    <property type="entry name" value="alpha/beta hydrolase"/>
    <property type="match status" value="1"/>
</dbReference>
<protein>
    <recommendedName>
        <fullName evidence="14">sn-1-specific diacylglycerol lipase</fullName>
        <ecNumber evidence="14">3.1.1.116</ecNumber>
    </recommendedName>
</protein>
<feature type="compositionally biased region" description="Acidic residues" evidence="15">
    <location>
        <begin position="236"/>
        <end position="246"/>
    </location>
</feature>
<reference evidence="17 18" key="1">
    <citation type="submission" date="2023-03" db="EMBL/GenBank/DDBJ databases">
        <title>Genome sequence of Lichtheimia ornata CBS 291.66.</title>
        <authorList>
            <person name="Mohabir J.T."/>
            <person name="Shea T.P."/>
            <person name="Kurbessoian T."/>
            <person name="Berby B."/>
            <person name="Fontaine J."/>
            <person name="Livny J."/>
            <person name="Gnirke A."/>
            <person name="Stajich J.E."/>
            <person name="Cuomo C.A."/>
        </authorList>
    </citation>
    <scope>NUCLEOTIDE SEQUENCE [LARGE SCALE GENOMIC DNA]</scope>
    <source>
        <strain evidence="17">CBS 291.66</strain>
    </source>
</reference>
<evidence type="ECO:0000256" key="12">
    <source>
        <dbReference type="ARBA" id="ARBA00023136"/>
    </source>
</evidence>
<dbReference type="GO" id="GO:0046340">
    <property type="term" value="P:diacylglycerol catabolic process"/>
    <property type="evidence" value="ECO:0007669"/>
    <property type="project" value="TreeGrafter"/>
</dbReference>
<keyword evidence="6" id="KW-0479">Metal-binding</keyword>
<keyword evidence="5" id="KW-0812">Transmembrane</keyword>
<feature type="region of interest" description="Disordered" evidence="15">
    <location>
        <begin position="1"/>
        <end position="30"/>
    </location>
</feature>
<evidence type="ECO:0000256" key="14">
    <source>
        <dbReference type="ARBA" id="ARBA00026104"/>
    </source>
</evidence>
<evidence type="ECO:0000256" key="13">
    <source>
        <dbReference type="ARBA" id="ARBA00024531"/>
    </source>
</evidence>
<evidence type="ECO:0000256" key="4">
    <source>
        <dbReference type="ARBA" id="ARBA00022553"/>
    </source>
</evidence>
<gene>
    <name evidence="17" type="ORF">O0I10_008081</name>
</gene>
<dbReference type="AlphaFoldDB" id="A0AAD7XZT0"/>
<dbReference type="CDD" id="cd00519">
    <property type="entry name" value="Lipase_3"/>
    <property type="match status" value="1"/>
</dbReference>
<evidence type="ECO:0000256" key="1">
    <source>
        <dbReference type="ARBA" id="ARBA00001913"/>
    </source>
</evidence>
<evidence type="ECO:0000256" key="9">
    <source>
        <dbReference type="ARBA" id="ARBA00022963"/>
    </source>
</evidence>
<feature type="region of interest" description="Disordered" evidence="15">
    <location>
        <begin position="217"/>
        <end position="246"/>
    </location>
</feature>
<organism evidence="17 18">
    <name type="scientific">Lichtheimia ornata</name>
    <dbReference type="NCBI Taxonomy" id="688661"/>
    <lineage>
        <taxon>Eukaryota</taxon>
        <taxon>Fungi</taxon>
        <taxon>Fungi incertae sedis</taxon>
        <taxon>Mucoromycota</taxon>
        <taxon>Mucoromycotina</taxon>
        <taxon>Mucoromycetes</taxon>
        <taxon>Mucorales</taxon>
        <taxon>Lichtheimiaceae</taxon>
        <taxon>Lichtheimia</taxon>
    </lineage>
</organism>
<comment type="cofactor">
    <cofactor evidence="1">
        <name>Ca(2+)</name>
        <dbReference type="ChEBI" id="CHEBI:29108"/>
    </cofactor>
</comment>
<dbReference type="InterPro" id="IPR052214">
    <property type="entry name" value="DAG_Lipase-Related"/>
</dbReference>
<comment type="caution">
    <text evidence="17">The sequence shown here is derived from an EMBL/GenBank/DDBJ whole genome shotgun (WGS) entry which is preliminary data.</text>
</comment>
<feature type="compositionally biased region" description="Low complexity" evidence="15">
    <location>
        <begin position="306"/>
        <end position="315"/>
    </location>
</feature>
<dbReference type="EC" id="3.1.1.116" evidence="14"/>
<keyword evidence="18" id="KW-1185">Reference proteome</keyword>
<dbReference type="GO" id="GO:0005886">
    <property type="term" value="C:plasma membrane"/>
    <property type="evidence" value="ECO:0007669"/>
    <property type="project" value="UniProtKB-SubCell"/>
</dbReference>
<feature type="compositionally biased region" description="Polar residues" evidence="15">
    <location>
        <begin position="403"/>
        <end position="416"/>
    </location>
</feature>
<dbReference type="GO" id="GO:0016298">
    <property type="term" value="F:lipase activity"/>
    <property type="evidence" value="ECO:0007669"/>
    <property type="project" value="TreeGrafter"/>
</dbReference>
<dbReference type="InterPro" id="IPR029058">
    <property type="entry name" value="AB_hydrolase_fold"/>
</dbReference>
<evidence type="ECO:0000256" key="2">
    <source>
        <dbReference type="ARBA" id="ARBA00004651"/>
    </source>
</evidence>
<dbReference type="PANTHER" id="PTHR45792">
    <property type="entry name" value="DIACYLGLYCEROL LIPASE HOMOLOG-RELATED"/>
    <property type="match status" value="1"/>
</dbReference>
<keyword evidence="8" id="KW-0106">Calcium</keyword>
<keyword evidence="10" id="KW-1133">Transmembrane helix</keyword>
<dbReference type="SUPFAM" id="SSF53474">
    <property type="entry name" value="alpha/beta-Hydrolases"/>
    <property type="match status" value="1"/>
</dbReference>
<keyword evidence="7" id="KW-0378">Hydrolase</keyword>
<feature type="region of interest" description="Disordered" evidence="15">
    <location>
        <begin position="265"/>
        <end position="328"/>
    </location>
</feature>
<evidence type="ECO:0000256" key="5">
    <source>
        <dbReference type="ARBA" id="ARBA00022692"/>
    </source>
</evidence>
<feature type="region of interest" description="Disordered" evidence="15">
    <location>
        <begin position="403"/>
        <end position="465"/>
    </location>
</feature>
<evidence type="ECO:0000256" key="3">
    <source>
        <dbReference type="ARBA" id="ARBA00022475"/>
    </source>
</evidence>
<evidence type="ECO:0000313" key="17">
    <source>
        <dbReference type="EMBL" id="KAJ8656287.1"/>
    </source>
</evidence>
<dbReference type="GeneID" id="83215488"/>
<accession>A0AAD7XZT0</accession>
<evidence type="ECO:0000256" key="6">
    <source>
        <dbReference type="ARBA" id="ARBA00022723"/>
    </source>
</evidence>
<comment type="subcellular location">
    <subcellularLocation>
        <location evidence="2">Cell membrane</location>
        <topology evidence="2">Multi-pass membrane protein</topology>
    </subcellularLocation>
</comment>
<dbReference type="Pfam" id="PF01764">
    <property type="entry name" value="Lipase_3"/>
    <property type="match status" value="1"/>
</dbReference>
<evidence type="ECO:0000256" key="8">
    <source>
        <dbReference type="ARBA" id="ARBA00022837"/>
    </source>
</evidence>
<evidence type="ECO:0000256" key="7">
    <source>
        <dbReference type="ARBA" id="ARBA00022801"/>
    </source>
</evidence>
<keyword evidence="3" id="KW-1003">Cell membrane</keyword>
<feature type="domain" description="Fungal lipase-type" evidence="16">
    <location>
        <begin position="649"/>
        <end position="784"/>
    </location>
</feature>
<evidence type="ECO:0000313" key="18">
    <source>
        <dbReference type="Proteomes" id="UP001234581"/>
    </source>
</evidence>
<evidence type="ECO:0000259" key="16">
    <source>
        <dbReference type="Pfam" id="PF01764"/>
    </source>
</evidence>
<keyword evidence="4" id="KW-0597">Phosphoprotein</keyword>
<dbReference type="GO" id="GO:0046872">
    <property type="term" value="F:metal ion binding"/>
    <property type="evidence" value="ECO:0007669"/>
    <property type="project" value="UniProtKB-KW"/>
</dbReference>
<evidence type="ECO:0000256" key="10">
    <source>
        <dbReference type="ARBA" id="ARBA00022989"/>
    </source>
</evidence>
<name>A0AAD7XZT0_9FUNG</name>
<evidence type="ECO:0000256" key="15">
    <source>
        <dbReference type="SAM" id="MobiDB-lite"/>
    </source>
</evidence>
<dbReference type="GO" id="GO:0019369">
    <property type="term" value="P:arachidonate metabolic process"/>
    <property type="evidence" value="ECO:0007669"/>
    <property type="project" value="TreeGrafter"/>
</dbReference>
<proteinExistence type="predicted"/>
<comment type="catalytic activity">
    <reaction evidence="13">
        <text>a 1,2-diacyl-sn-glycerol + H2O = a 2-acylglycerol + a fatty acid + H(+)</text>
        <dbReference type="Rhea" id="RHEA:33275"/>
        <dbReference type="ChEBI" id="CHEBI:15377"/>
        <dbReference type="ChEBI" id="CHEBI:15378"/>
        <dbReference type="ChEBI" id="CHEBI:17389"/>
        <dbReference type="ChEBI" id="CHEBI:17815"/>
        <dbReference type="ChEBI" id="CHEBI:28868"/>
        <dbReference type="EC" id="3.1.1.116"/>
    </reaction>
    <physiologicalReaction direction="left-to-right" evidence="13">
        <dbReference type="Rhea" id="RHEA:33276"/>
    </physiologicalReaction>
</comment>
<dbReference type="PANTHER" id="PTHR45792:SF8">
    <property type="entry name" value="DIACYLGLYCEROL LIPASE-ALPHA"/>
    <property type="match status" value="1"/>
</dbReference>
<keyword evidence="9" id="KW-0442">Lipid degradation</keyword>
<dbReference type="EMBL" id="JARTCD010000041">
    <property type="protein sequence ID" value="KAJ8656287.1"/>
    <property type="molecule type" value="Genomic_DNA"/>
</dbReference>